<reference evidence="1 2" key="1">
    <citation type="submission" date="2017-04" db="EMBL/GenBank/DDBJ databases">
        <title>Genome Announcement: Closed genomes of Ralstonia solanacearum strains K60, UW551, and UW700.</title>
        <authorList>
            <person name="Hayes M."/>
            <person name="Macintyre A.M."/>
            <person name="Allen C."/>
        </authorList>
    </citation>
    <scope>NUCLEOTIDE SEQUENCE [LARGE SCALE GENOMIC DNA]</scope>
    <source>
        <strain evidence="1 2">UW25</strain>
    </source>
</reference>
<accession>A0AAP7ZJM8</accession>
<proteinExistence type="predicted"/>
<gene>
    <name evidence="1" type="ORF">B7R77_25725</name>
</gene>
<organism evidence="1 2">
    <name type="scientific">Ralstonia solanacearum K60</name>
    <dbReference type="NCBI Taxonomy" id="1091042"/>
    <lineage>
        <taxon>Bacteria</taxon>
        <taxon>Pseudomonadati</taxon>
        <taxon>Pseudomonadota</taxon>
        <taxon>Betaproteobacteria</taxon>
        <taxon>Burkholderiales</taxon>
        <taxon>Burkholderiaceae</taxon>
        <taxon>Ralstonia</taxon>
        <taxon>Ralstonia solanacearum species complex</taxon>
    </lineage>
</organism>
<protein>
    <submittedName>
        <fullName evidence="1">Uncharacterized protein</fullName>
    </submittedName>
</protein>
<dbReference type="RefSeq" id="WP_094395725.1">
    <property type="nucleotide sequence ID" value="NZ_NCTK01000002.1"/>
</dbReference>
<evidence type="ECO:0000313" key="2">
    <source>
        <dbReference type="Proteomes" id="UP000216164"/>
    </source>
</evidence>
<sequence length="90" mass="9744">MPVVRFSISIHMVSATPRVSHAVLAGMLRGGRLTTLGSRNVLSFSALFMALGHALCRTANVPMARPVDVRDAMHTGDPARRLTRYASLAR</sequence>
<dbReference type="AlphaFoldDB" id="A0AAP7ZJM8"/>
<evidence type="ECO:0000313" key="1">
    <source>
        <dbReference type="EMBL" id="OYQ10157.1"/>
    </source>
</evidence>
<dbReference type="Proteomes" id="UP000216164">
    <property type="component" value="Unassembled WGS sequence"/>
</dbReference>
<dbReference type="EMBL" id="NCTK01000002">
    <property type="protein sequence ID" value="OYQ10157.1"/>
    <property type="molecule type" value="Genomic_DNA"/>
</dbReference>
<comment type="caution">
    <text evidence="1">The sequence shown here is derived from an EMBL/GenBank/DDBJ whole genome shotgun (WGS) entry which is preliminary data.</text>
</comment>
<name>A0AAP7ZJM8_RALSL</name>